<evidence type="ECO:0008006" key="3">
    <source>
        <dbReference type="Google" id="ProtNLM"/>
    </source>
</evidence>
<gene>
    <name evidence="1" type="ORF">A3B24_02310</name>
</gene>
<organism evidence="1 2">
    <name type="scientific">Candidatus Wildermuthbacteria bacterium RIFCSPLOWO2_01_FULL_48_16</name>
    <dbReference type="NCBI Taxonomy" id="1802461"/>
    <lineage>
        <taxon>Bacteria</taxon>
        <taxon>Candidatus Wildermuthiibacteriota</taxon>
    </lineage>
</organism>
<accession>A0A1G2RM23</accession>
<proteinExistence type="predicted"/>
<dbReference type="AlphaFoldDB" id="A0A1G2RM23"/>
<dbReference type="EMBL" id="MHUG01000012">
    <property type="protein sequence ID" value="OHA73419.1"/>
    <property type="molecule type" value="Genomic_DNA"/>
</dbReference>
<evidence type="ECO:0000313" key="2">
    <source>
        <dbReference type="Proteomes" id="UP000176917"/>
    </source>
</evidence>
<name>A0A1G2RM23_9BACT</name>
<protein>
    <recommendedName>
        <fullName evidence="3">4-oxalocrotonate tautomerase domain-containing protein</fullName>
    </recommendedName>
</protein>
<sequence>MPLVEVRYKGDRVSGGHIRNLVRNVLPLEVAKALHIEEHSDAHLVPGDIEVWVNTTGGFDVQAQDVAIVIHATDFEPRRARLKVATAQVAAAVKEALPLGLTGYVWILLSPAEFVEFGKK</sequence>
<reference evidence="1 2" key="1">
    <citation type="journal article" date="2016" name="Nat. Commun.">
        <title>Thousands of microbial genomes shed light on interconnected biogeochemical processes in an aquifer system.</title>
        <authorList>
            <person name="Anantharaman K."/>
            <person name="Brown C.T."/>
            <person name="Hug L.A."/>
            <person name="Sharon I."/>
            <person name="Castelle C.J."/>
            <person name="Probst A.J."/>
            <person name="Thomas B.C."/>
            <person name="Singh A."/>
            <person name="Wilkins M.J."/>
            <person name="Karaoz U."/>
            <person name="Brodie E.L."/>
            <person name="Williams K.H."/>
            <person name="Hubbard S.S."/>
            <person name="Banfield J.F."/>
        </authorList>
    </citation>
    <scope>NUCLEOTIDE SEQUENCE [LARGE SCALE GENOMIC DNA]</scope>
</reference>
<evidence type="ECO:0000313" key="1">
    <source>
        <dbReference type="EMBL" id="OHA73419.1"/>
    </source>
</evidence>
<dbReference type="STRING" id="1802461.A3B24_02310"/>
<comment type="caution">
    <text evidence="1">The sequence shown here is derived from an EMBL/GenBank/DDBJ whole genome shotgun (WGS) entry which is preliminary data.</text>
</comment>
<dbReference type="Proteomes" id="UP000176917">
    <property type="component" value="Unassembled WGS sequence"/>
</dbReference>